<accession>A0A482X7I2</accession>
<name>A0A482X7I2_LAOST</name>
<dbReference type="Proteomes" id="UP000291343">
    <property type="component" value="Unassembled WGS sequence"/>
</dbReference>
<organism evidence="2 3">
    <name type="scientific">Laodelphax striatellus</name>
    <name type="common">Small brown planthopper</name>
    <name type="synonym">Delphax striatella</name>
    <dbReference type="NCBI Taxonomy" id="195883"/>
    <lineage>
        <taxon>Eukaryota</taxon>
        <taxon>Metazoa</taxon>
        <taxon>Ecdysozoa</taxon>
        <taxon>Arthropoda</taxon>
        <taxon>Hexapoda</taxon>
        <taxon>Insecta</taxon>
        <taxon>Pterygota</taxon>
        <taxon>Neoptera</taxon>
        <taxon>Paraneoptera</taxon>
        <taxon>Hemiptera</taxon>
        <taxon>Auchenorrhyncha</taxon>
        <taxon>Fulgoroidea</taxon>
        <taxon>Delphacidae</taxon>
        <taxon>Criomorphinae</taxon>
        <taxon>Laodelphax</taxon>
    </lineage>
</organism>
<gene>
    <name evidence="2" type="ORF">LSTR_LSTR000340</name>
</gene>
<evidence type="ECO:0000256" key="1">
    <source>
        <dbReference type="SAM" id="MobiDB-lite"/>
    </source>
</evidence>
<protein>
    <submittedName>
        <fullName evidence="2">Uncharacterized protein</fullName>
    </submittedName>
</protein>
<evidence type="ECO:0000313" key="2">
    <source>
        <dbReference type="EMBL" id="RZF41626.1"/>
    </source>
</evidence>
<dbReference type="AlphaFoldDB" id="A0A482X7I2"/>
<sequence length="312" mass="37648">MSEKVIQSFVFDSRFRPVKSHMPCINLLALQQIYHVCFFPQMTPKKKASREEILLKKKLRERERYKKIKSDPVKLEQQREKERIKYENKKNKKQVKSINDMNEREARLKRKEWRARSKKYYNKKKQIAQEMNYMLRESPPSTDESRPASPVQRHSGRKRIHRDRSKIIQRNKKLIHENSRLKTMLEKYRKRCYRAKKATCKKNESEMTPRSKVKTIMKSKDKQLYPLADENFQKAGTSKDQTTQMHNIPDHTYNREETDAEIENDGNIPNRRTTSNEVSWDKIKPGKFVLAEFMSKKKDRKYRYVCSVQKKR</sequence>
<reference evidence="2 3" key="1">
    <citation type="journal article" date="2017" name="Gigascience">
        <title>Genome sequence of the small brown planthopper, Laodelphax striatellus.</title>
        <authorList>
            <person name="Zhu J."/>
            <person name="Jiang F."/>
            <person name="Wang X."/>
            <person name="Yang P."/>
            <person name="Bao Y."/>
            <person name="Zhao W."/>
            <person name="Wang W."/>
            <person name="Lu H."/>
            <person name="Wang Q."/>
            <person name="Cui N."/>
            <person name="Li J."/>
            <person name="Chen X."/>
            <person name="Luo L."/>
            <person name="Yu J."/>
            <person name="Kang L."/>
            <person name="Cui F."/>
        </authorList>
    </citation>
    <scope>NUCLEOTIDE SEQUENCE [LARGE SCALE GENOMIC DNA]</scope>
    <source>
        <strain evidence="2">Lst14</strain>
    </source>
</reference>
<comment type="caution">
    <text evidence="2">The sequence shown here is derived from an EMBL/GenBank/DDBJ whole genome shotgun (WGS) entry which is preliminary data.</text>
</comment>
<dbReference type="InParanoid" id="A0A482X7I2"/>
<dbReference type="OrthoDB" id="6631080at2759"/>
<dbReference type="EMBL" id="QKKF02016774">
    <property type="protein sequence ID" value="RZF41626.1"/>
    <property type="molecule type" value="Genomic_DNA"/>
</dbReference>
<evidence type="ECO:0000313" key="3">
    <source>
        <dbReference type="Proteomes" id="UP000291343"/>
    </source>
</evidence>
<proteinExistence type="predicted"/>
<feature type="region of interest" description="Disordered" evidence="1">
    <location>
        <begin position="137"/>
        <end position="161"/>
    </location>
</feature>
<keyword evidence="3" id="KW-1185">Reference proteome</keyword>